<name>A0A368ZCS0_9FLAO</name>
<reference evidence="2 3" key="1">
    <citation type="submission" date="2018-07" db="EMBL/GenBank/DDBJ databases">
        <title>Genomic Encyclopedia of Type Strains, Phase III (KMG-III): the genomes of soil and plant-associated and newly described type strains.</title>
        <authorList>
            <person name="Whitman W."/>
        </authorList>
    </citation>
    <scope>NUCLEOTIDE SEQUENCE [LARGE SCALE GENOMIC DNA]</scope>
    <source>
        <strain evidence="2 3">CECT 7958</strain>
    </source>
</reference>
<feature type="signal peptide" evidence="1">
    <location>
        <begin position="1"/>
        <end position="23"/>
    </location>
</feature>
<keyword evidence="3" id="KW-1185">Reference proteome</keyword>
<dbReference type="AlphaFoldDB" id="A0A368ZCS0"/>
<evidence type="ECO:0000313" key="3">
    <source>
        <dbReference type="Proteomes" id="UP000253436"/>
    </source>
</evidence>
<dbReference type="EMBL" id="QPJO01000006">
    <property type="protein sequence ID" value="RCW89963.1"/>
    <property type="molecule type" value="Genomic_DNA"/>
</dbReference>
<dbReference type="Gene3D" id="2.40.160.50">
    <property type="entry name" value="membrane protein fhac: a member of the omp85/tpsb transporter family"/>
    <property type="match status" value="1"/>
</dbReference>
<comment type="caution">
    <text evidence="2">The sequence shown here is derived from an EMBL/GenBank/DDBJ whole genome shotgun (WGS) entry which is preliminary data.</text>
</comment>
<gene>
    <name evidence="2" type="ORF">DFQ08_10670</name>
</gene>
<dbReference type="Proteomes" id="UP000253436">
    <property type="component" value="Unassembled WGS sequence"/>
</dbReference>
<evidence type="ECO:0000256" key="1">
    <source>
        <dbReference type="SAM" id="SignalP"/>
    </source>
</evidence>
<keyword evidence="1" id="KW-0732">Signal</keyword>
<accession>A0A368ZCS0</accession>
<sequence>MLLRNRIFLFLTIISVFANWAHAQVIRLEVTAENTEKTNVLDSIGYKPRFDNYKQLQEEVFNIKEQLSKQGYIDTRINAISKQNDSTYHAALFLGTKINTVRIYYTSDFDTKLLDDIKHQNGADYYDIAIQNLESVLSHLNGKLAEQGDPFSTLQLIDLQKLNSDTLTAQLEVVSNKKRQIDKIIVKGYEKFPNAYLNHFLKLRTNQTFNLNKIKTKTMLFDNIRFAKTIKDPEVLFTNDSTSLYIYVEKVRSNNFDGFLGFGTNEDTNKIEFDGYLDLKLINNLNYGETINLYYKSDESDQQTFEVDADLPYLFSTPIGAQVGLRLFKKDSTFLNANQYAKLNYLINAEHKVGLGITTTNSTYLLEETSLTLSDYKTTHYTLNYTYSKPQYADPLFPINFWFDFTAGFGDRTISNSSEDQQMFTMETHKIFNLNNKNSIFTKLKAAMLNSDQYLDNELFRFGGINSIRGFEENSLVANLYGVINTEYRYRLSNTLYVHSVLDAAYFENQLTDSKEKLFGFGFGLGLLTNAGLFKLNYSSGKTENQTFKLSDSKVHLSLTATF</sequence>
<feature type="chain" id="PRO_5016892564" evidence="1">
    <location>
        <begin position="24"/>
        <end position="563"/>
    </location>
</feature>
<organism evidence="2 3">
    <name type="scientific">Winogradskyella arenosi</name>
    <dbReference type="NCBI Taxonomy" id="533325"/>
    <lineage>
        <taxon>Bacteria</taxon>
        <taxon>Pseudomonadati</taxon>
        <taxon>Bacteroidota</taxon>
        <taxon>Flavobacteriia</taxon>
        <taxon>Flavobacteriales</taxon>
        <taxon>Flavobacteriaceae</taxon>
        <taxon>Winogradskyella</taxon>
    </lineage>
</organism>
<proteinExistence type="predicted"/>
<protein>
    <submittedName>
        <fullName evidence="2">Uncharacterized protein</fullName>
    </submittedName>
</protein>
<evidence type="ECO:0000313" key="2">
    <source>
        <dbReference type="EMBL" id="RCW89963.1"/>
    </source>
</evidence>